<comment type="caution">
    <text evidence="5">Lacks conserved residue(s) required for the propagation of feature annotation.</text>
</comment>
<name>A0A2S8SQS9_9BACT</name>
<gene>
    <name evidence="5" type="primary">prmC</name>
    <name evidence="8" type="ORF">B1R32_11565</name>
</gene>
<dbReference type="PANTHER" id="PTHR18895">
    <property type="entry name" value="HEMK METHYLTRANSFERASE"/>
    <property type="match status" value="1"/>
</dbReference>
<dbReference type="InterPro" id="IPR002052">
    <property type="entry name" value="DNA_methylase_N6_adenine_CS"/>
</dbReference>
<evidence type="ECO:0000259" key="6">
    <source>
        <dbReference type="Pfam" id="PF05175"/>
    </source>
</evidence>
<evidence type="ECO:0000256" key="3">
    <source>
        <dbReference type="ARBA" id="ARBA00022691"/>
    </source>
</evidence>
<dbReference type="GO" id="GO:0102559">
    <property type="term" value="F:peptide chain release factor N(5)-glutamine methyltransferase activity"/>
    <property type="evidence" value="ECO:0007669"/>
    <property type="project" value="UniProtKB-EC"/>
</dbReference>
<evidence type="ECO:0000256" key="2">
    <source>
        <dbReference type="ARBA" id="ARBA00022679"/>
    </source>
</evidence>
<dbReference type="Gene3D" id="1.10.8.10">
    <property type="entry name" value="DNA helicase RuvA subunit, C-terminal domain"/>
    <property type="match status" value="1"/>
</dbReference>
<keyword evidence="3 5" id="KW-0949">S-adenosyl-L-methionine</keyword>
<protein>
    <recommendedName>
        <fullName evidence="5">Release factor glutamine methyltransferase</fullName>
        <shortName evidence="5">RF MTase</shortName>
        <ecNumber evidence="5">2.1.1.297</ecNumber>
    </recommendedName>
    <alternativeName>
        <fullName evidence="5">N5-glutamine methyltransferase PrmC</fullName>
    </alternativeName>
    <alternativeName>
        <fullName evidence="5">Protein-(glutamine-N5) MTase PrmC</fullName>
    </alternativeName>
    <alternativeName>
        <fullName evidence="5">Protein-glutamine N-methyltransferase PrmC</fullName>
    </alternativeName>
</protein>
<keyword evidence="2 5" id="KW-0808">Transferase</keyword>
<dbReference type="OrthoDB" id="9800643at2"/>
<feature type="domain" description="Methyltransferase small" evidence="6">
    <location>
        <begin position="122"/>
        <end position="205"/>
    </location>
</feature>
<dbReference type="RefSeq" id="WP_106380744.1">
    <property type="nucleotide sequence ID" value="NZ_NIGF01000015.1"/>
</dbReference>
<dbReference type="HAMAP" id="MF_02126">
    <property type="entry name" value="RF_methyltr_PrmC"/>
    <property type="match status" value="1"/>
</dbReference>
<dbReference type="InterPro" id="IPR050320">
    <property type="entry name" value="N5-glutamine_MTase"/>
</dbReference>
<dbReference type="AlphaFoldDB" id="A0A2S8SQS9"/>
<dbReference type="Pfam" id="PF05175">
    <property type="entry name" value="MTS"/>
    <property type="match status" value="1"/>
</dbReference>
<dbReference type="PANTHER" id="PTHR18895:SF74">
    <property type="entry name" value="MTRF1L RELEASE FACTOR GLUTAMINE METHYLTRANSFERASE"/>
    <property type="match status" value="1"/>
</dbReference>
<comment type="caution">
    <text evidence="8">The sequence shown here is derived from an EMBL/GenBank/DDBJ whole genome shotgun (WGS) entry which is preliminary data.</text>
</comment>
<accession>A0A2S8SQS9</accession>
<dbReference type="Proteomes" id="UP000237684">
    <property type="component" value="Unassembled WGS sequence"/>
</dbReference>
<dbReference type="Pfam" id="PF17827">
    <property type="entry name" value="PrmC_N"/>
    <property type="match status" value="1"/>
</dbReference>
<feature type="domain" description="Release factor glutamine methyltransferase N-terminal" evidence="7">
    <location>
        <begin position="10"/>
        <end position="77"/>
    </location>
</feature>
<dbReference type="FunCoup" id="A0A2S8SQS9">
    <property type="interactions" value="451"/>
</dbReference>
<dbReference type="InterPro" id="IPR029063">
    <property type="entry name" value="SAM-dependent_MTases_sf"/>
</dbReference>
<dbReference type="NCBIfam" id="TIGR00536">
    <property type="entry name" value="hemK_fam"/>
    <property type="match status" value="1"/>
</dbReference>
<comment type="similarity">
    <text evidence="5">Belongs to the protein N5-glutamine methyltransferase family. PrmC subfamily.</text>
</comment>
<dbReference type="Gene3D" id="3.40.50.150">
    <property type="entry name" value="Vaccinia Virus protein VP39"/>
    <property type="match status" value="1"/>
</dbReference>
<dbReference type="PROSITE" id="PS00092">
    <property type="entry name" value="N6_MTASE"/>
    <property type="match status" value="1"/>
</dbReference>
<keyword evidence="1 5" id="KW-0489">Methyltransferase</keyword>
<dbReference type="EC" id="2.1.1.297" evidence="5"/>
<feature type="binding site" evidence="5">
    <location>
        <begin position="198"/>
        <end position="201"/>
    </location>
    <ligand>
        <name>substrate</name>
    </ligand>
</feature>
<organism evidence="8 9">
    <name type="scientific">Abditibacterium utsteinense</name>
    <dbReference type="NCBI Taxonomy" id="1960156"/>
    <lineage>
        <taxon>Bacteria</taxon>
        <taxon>Pseudomonadati</taxon>
        <taxon>Abditibacteriota</taxon>
        <taxon>Abditibacteriia</taxon>
        <taxon>Abditibacteriales</taxon>
        <taxon>Abditibacteriaceae</taxon>
        <taxon>Abditibacterium</taxon>
    </lineage>
</organism>
<feature type="binding site" evidence="5">
    <location>
        <position position="198"/>
    </location>
    <ligand>
        <name>S-adenosyl-L-methionine</name>
        <dbReference type="ChEBI" id="CHEBI:59789"/>
    </ligand>
</feature>
<dbReference type="GO" id="GO:0032259">
    <property type="term" value="P:methylation"/>
    <property type="evidence" value="ECO:0007669"/>
    <property type="project" value="UniProtKB-KW"/>
</dbReference>
<dbReference type="InterPro" id="IPR040758">
    <property type="entry name" value="PrmC_N"/>
</dbReference>
<dbReference type="NCBIfam" id="TIGR03534">
    <property type="entry name" value="RF_mod_PrmC"/>
    <property type="match status" value="1"/>
</dbReference>
<feature type="binding site" evidence="5">
    <location>
        <position position="153"/>
    </location>
    <ligand>
        <name>S-adenosyl-L-methionine</name>
        <dbReference type="ChEBI" id="CHEBI:59789"/>
    </ligand>
</feature>
<dbReference type="InterPro" id="IPR007848">
    <property type="entry name" value="Small_mtfrase_dom"/>
</dbReference>
<evidence type="ECO:0000256" key="1">
    <source>
        <dbReference type="ARBA" id="ARBA00022603"/>
    </source>
</evidence>
<dbReference type="CDD" id="cd02440">
    <property type="entry name" value="AdoMet_MTases"/>
    <property type="match status" value="1"/>
</dbReference>
<keyword evidence="9" id="KW-1185">Reference proteome</keyword>
<sequence length="293" mass="31973">MTHQKFLEMATQFLLQRTSLERVEARTQARLLLDAATGTRYSHLIAPEAILEAPKLQKLQLWLSDAARGRPIPYILGRAPFFGLQWQVDEHVLIPRPETELLVETVLQKMKSQSESPAPRIAEPRIADLGTGSGIIAVSLQKNRPDATVYALDISAGALEIAARNAHEHGAAVHFLQGQGDWLCPLHPFAPFDAIVSNPPYIAAGEIEGLEIGVRDFEPRLALDGGADGLNPFREIAVGAAPLLTKNGFVALELGAGQFASIRAIFETNGWQVEAPRRDLAGIERVMVAQMEV</sequence>
<feature type="binding site" evidence="5">
    <location>
        <begin position="130"/>
        <end position="134"/>
    </location>
    <ligand>
        <name>S-adenosyl-L-methionine</name>
        <dbReference type="ChEBI" id="CHEBI:59789"/>
    </ligand>
</feature>
<evidence type="ECO:0000259" key="7">
    <source>
        <dbReference type="Pfam" id="PF17827"/>
    </source>
</evidence>
<dbReference type="InterPro" id="IPR019874">
    <property type="entry name" value="RF_methyltr_PrmC"/>
</dbReference>
<dbReference type="EMBL" id="NIGF01000015">
    <property type="protein sequence ID" value="PQV63157.1"/>
    <property type="molecule type" value="Genomic_DNA"/>
</dbReference>
<evidence type="ECO:0000313" key="8">
    <source>
        <dbReference type="EMBL" id="PQV63157.1"/>
    </source>
</evidence>
<evidence type="ECO:0000256" key="4">
    <source>
        <dbReference type="ARBA" id="ARBA00048391"/>
    </source>
</evidence>
<dbReference type="InterPro" id="IPR004556">
    <property type="entry name" value="HemK-like"/>
</dbReference>
<evidence type="ECO:0000313" key="9">
    <source>
        <dbReference type="Proteomes" id="UP000237684"/>
    </source>
</evidence>
<proteinExistence type="inferred from homology"/>
<dbReference type="InParanoid" id="A0A2S8SQS9"/>
<dbReference type="SUPFAM" id="SSF53335">
    <property type="entry name" value="S-adenosyl-L-methionine-dependent methyltransferases"/>
    <property type="match status" value="1"/>
</dbReference>
<reference evidence="8 9" key="1">
    <citation type="journal article" date="2018" name="Syst. Appl. Microbiol.">
        <title>Abditibacterium utsteinense sp. nov., the first cultivated member of candidate phylum FBP, isolated from ice-free Antarctic soil samples.</title>
        <authorList>
            <person name="Tahon G."/>
            <person name="Tytgat B."/>
            <person name="Lebbe L."/>
            <person name="Carlier A."/>
            <person name="Willems A."/>
        </authorList>
    </citation>
    <scope>NUCLEOTIDE SEQUENCE [LARGE SCALE GENOMIC DNA]</scope>
    <source>
        <strain evidence="8 9">LMG 29911</strain>
    </source>
</reference>
<comment type="catalytic activity">
    <reaction evidence="4 5">
        <text>L-glutaminyl-[peptide chain release factor] + S-adenosyl-L-methionine = N(5)-methyl-L-glutaminyl-[peptide chain release factor] + S-adenosyl-L-homocysteine + H(+)</text>
        <dbReference type="Rhea" id="RHEA:42896"/>
        <dbReference type="Rhea" id="RHEA-COMP:10271"/>
        <dbReference type="Rhea" id="RHEA-COMP:10272"/>
        <dbReference type="ChEBI" id="CHEBI:15378"/>
        <dbReference type="ChEBI" id="CHEBI:30011"/>
        <dbReference type="ChEBI" id="CHEBI:57856"/>
        <dbReference type="ChEBI" id="CHEBI:59789"/>
        <dbReference type="ChEBI" id="CHEBI:61891"/>
        <dbReference type="EC" id="2.1.1.297"/>
    </reaction>
</comment>
<comment type="function">
    <text evidence="5">Methylates the class 1 translation termination release factors RF1/PrfA and RF2/PrfB on the glutamine residue of the universally conserved GGQ motif.</text>
</comment>
<dbReference type="GO" id="GO:0003676">
    <property type="term" value="F:nucleic acid binding"/>
    <property type="evidence" value="ECO:0007669"/>
    <property type="project" value="InterPro"/>
</dbReference>
<evidence type="ECO:0000256" key="5">
    <source>
        <dbReference type="HAMAP-Rule" id="MF_02126"/>
    </source>
</evidence>